<comment type="caution">
    <text evidence="1">The sequence shown here is derived from an EMBL/GenBank/DDBJ whole genome shotgun (WGS) entry which is preliminary data.</text>
</comment>
<sequence>MAARSGLLRLAAGIVFLAGLLAFDARASNEPVEAVWKVQRLTFQYRGDSTFYTCGGLRQKLEVILTRLGAHESLRLNGFACNEQVGNVVFQITLASPVLATEENVRALTTYTSEQELIARTRGQSLPSAEDIQRFPAHWETISFARDRRMRIEPGDCELVRQLTRSILPYLTVQVVEDRLHCSSFGNMHRPRLIVAALVPSPSR</sequence>
<dbReference type="RefSeq" id="WP_184329899.1">
    <property type="nucleotide sequence ID" value="NZ_JACHHZ010000001.1"/>
</dbReference>
<name>A0A841HHV7_9GAMM</name>
<protein>
    <submittedName>
        <fullName evidence="1">Uncharacterized protein</fullName>
    </submittedName>
</protein>
<dbReference type="Proteomes" id="UP000588068">
    <property type="component" value="Unassembled WGS sequence"/>
</dbReference>
<gene>
    <name evidence="1" type="ORF">HNQ60_001000</name>
</gene>
<keyword evidence="2" id="KW-1185">Reference proteome</keyword>
<organism evidence="1 2">
    <name type="scientific">Povalibacter uvarum</name>
    <dbReference type="NCBI Taxonomy" id="732238"/>
    <lineage>
        <taxon>Bacteria</taxon>
        <taxon>Pseudomonadati</taxon>
        <taxon>Pseudomonadota</taxon>
        <taxon>Gammaproteobacteria</taxon>
        <taxon>Steroidobacterales</taxon>
        <taxon>Steroidobacteraceae</taxon>
        <taxon>Povalibacter</taxon>
    </lineage>
</organism>
<dbReference type="EMBL" id="JACHHZ010000001">
    <property type="protein sequence ID" value="MBB6092154.1"/>
    <property type="molecule type" value="Genomic_DNA"/>
</dbReference>
<dbReference type="AlphaFoldDB" id="A0A841HHV7"/>
<evidence type="ECO:0000313" key="2">
    <source>
        <dbReference type="Proteomes" id="UP000588068"/>
    </source>
</evidence>
<accession>A0A841HHV7</accession>
<reference evidence="1 2" key="1">
    <citation type="submission" date="2020-08" db="EMBL/GenBank/DDBJ databases">
        <title>Genomic Encyclopedia of Type Strains, Phase IV (KMG-IV): sequencing the most valuable type-strain genomes for metagenomic binning, comparative biology and taxonomic classification.</title>
        <authorList>
            <person name="Goeker M."/>
        </authorList>
    </citation>
    <scope>NUCLEOTIDE SEQUENCE [LARGE SCALE GENOMIC DNA]</scope>
    <source>
        <strain evidence="1 2">DSM 26723</strain>
    </source>
</reference>
<evidence type="ECO:0000313" key="1">
    <source>
        <dbReference type="EMBL" id="MBB6092154.1"/>
    </source>
</evidence>
<proteinExistence type="predicted"/>